<evidence type="ECO:0000256" key="1">
    <source>
        <dbReference type="ARBA" id="ARBA00022737"/>
    </source>
</evidence>
<comment type="caution">
    <text evidence="4">The sequence shown here is derived from an EMBL/GenBank/DDBJ whole genome shotgun (WGS) entry which is preliminary data.</text>
</comment>
<dbReference type="SMART" id="SM00248">
    <property type="entry name" value="ANK"/>
    <property type="match status" value="8"/>
</dbReference>
<dbReference type="InterPro" id="IPR002110">
    <property type="entry name" value="Ankyrin_rpt"/>
</dbReference>
<reference evidence="4 5" key="1">
    <citation type="submission" date="2017-10" db="EMBL/GenBank/DDBJ databases">
        <title>Comparative genomics in systemic dimorphic fungi from Ajellomycetaceae.</title>
        <authorList>
            <person name="Munoz J.F."/>
            <person name="Mcewen J.G."/>
            <person name="Clay O.K."/>
            <person name="Cuomo C.A."/>
        </authorList>
    </citation>
    <scope>NUCLEOTIDE SEQUENCE [LARGE SCALE GENOMIC DNA]</scope>
    <source>
        <strain evidence="4 5">UAMH4076</strain>
    </source>
</reference>
<organism evidence="4 5">
    <name type="scientific">[Emmonsia] crescens</name>
    <dbReference type="NCBI Taxonomy" id="73230"/>
    <lineage>
        <taxon>Eukaryota</taxon>
        <taxon>Fungi</taxon>
        <taxon>Dikarya</taxon>
        <taxon>Ascomycota</taxon>
        <taxon>Pezizomycotina</taxon>
        <taxon>Eurotiomycetes</taxon>
        <taxon>Eurotiomycetidae</taxon>
        <taxon>Onygenales</taxon>
        <taxon>Ajellomycetaceae</taxon>
        <taxon>Emergomyces</taxon>
    </lineage>
</organism>
<gene>
    <name evidence="4" type="ORF">GX50_00207</name>
</gene>
<dbReference type="EMBL" id="PDND01000002">
    <property type="protein sequence ID" value="PGH36971.1"/>
    <property type="molecule type" value="Genomic_DNA"/>
</dbReference>
<dbReference type="AlphaFoldDB" id="A0A2B7ZU85"/>
<dbReference type="Proteomes" id="UP000226031">
    <property type="component" value="Unassembled WGS sequence"/>
</dbReference>
<dbReference type="SUPFAM" id="SSF48403">
    <property type="entry name" value="Ankyrin repeat"/>
    <property type="match status" value="2"/>
</dbReference>
<evidence type="ECO:0000256" key="3">
    <source>
        <dbReference type="PROSITE-ProRule" id="PRU00023"/>
    </source>
</evidence>
<dbReference type="STRING" id="73230.A0A2B7ZU85"/>
<dbReference type="InterPro" id="IPR036770">
    <property type="entry name" value="Ankyrin_rpt-contain_sf"/>
</dbReference>
<evidence type="ECO:0000256" key="2">
    <source>
        <dbReference type="ARBA" id="ARBA00023043"/>
    </source>
</evidence>
<feature type="repeat" description="ANK" evidence="3">
    <location>
        <begin position="572"/>
        <end position="604"/>
    </location>
</feature>
<evidence type="ECO:0000313" key="4">
    <source>
        <dbReference type="EMBL" id="PGH36971.1"/>
    </source>
</evidence>
<dbReference type="PROSITE" id="PS50297">
    <property type="entry name" value="ANK_REP_REGION"/>
    <property type="match status" value="2"/>
</dbReference>
<dbReference type="PROSITE" id="PS50088">
    <property type="entry name" value="ANK_REPEAT"/>
    <property type="match status" value="2"/>
</dbReference>
<evidence type="ECO:0000313" key="5">
    <source>
        <dbReference type="Proteomes" id="UP000226031"/>
    </source>
</evidence>
<feature type="repeat" description="ANK" evidence="3">
    <location>
        <begin position="103"/>
        <end position="130"/>
    </location>
</feature>
<dbReference type="Pfam" id="PF13637">
    <property type="entry name" value="Ank_4"/>
    <property type="match status" value="1"/>
</dbReference>
<dbReference type="Pfam" id="PF12796">
    <property type="entry name" value="Ank_2"/>
    <property type="match status" value="2"/>
</dbReference>
<keyword evidence="2 3" id="KW-0040">ANK repeat</keyword>
<keyword evidence="5" id="KW-1185">Reference proteome</keyword>
<keyword evidence="1" id="KW-0677">Repeat</keyword>
<name>A0A2B7ZU85_9EURO</name>
<sequence>MDMFTDANLPRNMWAKMLSVEQDRTSAAFSEALFEASINTSSLDIAQALLEAGIDLNQPIYLSMTGYVEGPIQFVADSRVRKIEMARLLLKAGANVDGVTEDNEAPALHITAEHGSLDMIKLLVENGADIRRWVPAQYSNEPVSGFTSLTLATDRSKYIDRKFDDSMTESADKEEAVEPEECESSRILQYLLSLHNNSQDHEIIQDTLTVAAFHDRVEMIELLLAAGANLGEENNLGFTALETSISQNLETLGAASTLLRLAAANYDASFVHLLIENGAGINSSITLLPERDAQMLGPHFCNRSLVNLKRTVIHLHTPLQFALHRIQNPICSCPKTDKAAMILLQAGAKLRGGELVQAVDFDNLALVRTLIDQGVDIDEGSWNGSTALQVCLKAGHGNLSVFLLRNDARIKGGDLFSAFKAGQRELVDLLLANGASLQDAGPNEESILEVTYLAQDWPQVSWALHHDAWPYDSGALCAAVCSFKKVSDITYIKKLLRQREFGKFWRDSSMIHCSVLVPCILSESWQIVQSLLSMNYLPDAFSLLVAIEKCTAAEIAELISHGVDINARFCNNFDTPLQLASRFKHVELVRLFLSYCADVNAPAAVNVPTIDQWGEGPNELLRAPRCRPPLNTAI</sequence>
<dbReference type="InterPro" id="IPR051165">
    <property type="entry name" value="Multifunctional_ANK_Repeat"/>
</dbReference>
<dbReference type="PANTHER" id="PTHR24123">
    <property type="entry name" value="ANKYRIN REPEAT-CONTAINING"/>
    <property type="match status" value="1"/>
</dbReference>
<proteinExistence type="predicted"/>
<protein>
    <submittedName>
        <fullName evidence="4">Uncharacterized protein</fullName>
    </submittedName>
</protein>
<accession>A0A2B7ZU85</accession>
<dbReference type="Gene3D" id="1.25.40.20">
    <property type="entry name" value="Ankyrin repeat-containing domain"/>
    <property type="match status" value="4"/>
</dbReference>
<dbReference type="PANTHER" id="PTHR24123:SF33">
    <property type="entry name" value="PROTEIN HOS4"/>
    <property type="match status" value="1"/>
</dbReference>
<dbReference type="VEuPathDB" id="FungiDB:EMCG_06438"/>